<organism evidence="8 9">
    <name type="scientific">Corynebacterium appendicis CIP 107643</name>
    <dbReference type="NCBI Taxonomy" id="1161099"/>
    <lineage>
        <taxon>Bacteria</taxon>
        <taxon>Bacillati</taxon>
        <taxon>Actinomycetota</taxon>
        <taxon>Actinomycetes</taxon>
        <taxon>Mycobacteriales</taxon>
        <taxon>Corynebacteriaceae</taxon>
        <taxon>Corynebacterium</taxon>
    </lineage>
</organism>
<dbReference type="EMBL" id="FTOF01000014">
    <property type="protein sequence ID" value="SIS56556.1"/>
    <property type="molecule type" value="Genomic_DNA"/>
</dbReference>
<comment type="subcellular location">
    <subcellularLocation>
        <location evidence="1">Membrane</location>
        <topology evidence="1">Multi-pass membrane protein</topology>
    </subcellularLocation>
</comment>
<dbReference type="InterPro" id="IPR051401">
    <property type="entry name" value="GtrA_CellWall_Glycosyl"/>
</dbReference>
<accession>A0A1N7K4T4</accession>
<dbReference type="PANTHER" id="PTHR38459:SF1">
    <property type="entry name" value="PROPHAGE BACTOPRENOL-LINKED GLUCOSE TRANSLOCASE HOMOLOG"/>
    <property type="match status" value="1"/>
</dbReference>
<dbReference type="Pfam" id="PF04138">
    <property type="entry name" value="GtrA_DPMS_TM"/>
    <property type="match status" value="2"/>
</dbReference>
<feature type="transmembrane region" description="Helical" evidence="6">
    <location>
        <begin position="115"/>
        <end position="137"/>
    </location>
</feature>
<proteinExistence type="inferred from homology"/>
<protein>
    <submittedName>
        <fullName evidence="8">Putative flippase GtrA (Transmembrane translocase of bactoprenol-linked glucose)</fullName>
    </submittedName>
</protein>
<dbReference type="PANTHER" id="PTHR38459">
    <property type="entry name" value="PROPHAGE BACTOPRENOL-LINKED GLUCOSE TRANSLOCASE HOMOLOG"/>
    <property type="match status" value="1"/>
</dbReference>
<dbReference type="RefSeq" id="WP_076599856.1">
    <property type="nucleotide sequence ID" value="NZ_CP046976.1"/>
</dbReference>
<evidence type="ECO:0000313" key="9">
    <source>
        <dbReference type="Proteomes" id="UP000186292"/>
    </source>
</evidence>
<dbReference type="AlphaFoldDB" id="A0A1N7K4T4"/>
<evidence type="ECO:0000259" key="7">
    <source>
        <dbReference type="Pfam" id="PF04138"/>
    </source>
</evidence>
<dbReference type="GO" id="GO:0005886">
    <property type="term" value="C:plasma membrane"/>
    <property type="evidence" value="ECO:0007669"/>
    <property type="project" value="TreeGrafter"/>
</dbReference>
<feature type="transmembrane region" description="Helical" evidence="6">
    <location>
        <begin position="78"/>
        <end position="95"/>
    </location>
</feature>
<comment type="similarity">
    <text evidence="2">Belongs to the GtrA family.</text>
</comment>
<dbReference type="Proteomes" id="UP000186292">
    <property type="component" value="Unassembled WGS sequence"/>
</dbReference>
<keyword evidence="3 6" id="KW-0812">Transmembrane</keyword>
<dbReference type="InterPro" id="IPR007267">
    <property type="entry name" value="GtrA_DPMS_TM"/>
</dbReference>
<evidence type="ECO:0000256" key="5">
    <source>
        <dbReference type="ARBA" id="ARBA00023136"/>
    </source>
</evidence>
<dbReference type="STRING" id="1161099.SAMN05444817_11426"/>
<evidence type="ECO:0000256" key="1">
    <source>
        <dbReference type="ARBA" id="ARBA00004141"/>
    </source>
</evidence>
<feature type="transmembrane region" description="Helical" evidence="6">
    <location>
        <begin position="161"/>
        <end position="182"/>
    </location>
</feature>
<evidence type="ECO:0000256" key="6">
    <source>
        <dbReference type="SAM" id="Phobius"/>
    </source>
</evidence>
<keyword evidence="9" id="KW-1185">Reference proteome</keyword>
<evidence type="ECO:0000313" key="8">
    <source>
        <dbReference type="EMBL" id="SIS56556.1"/>
    </source>
</evidence>
<keyword evidence="4 6" id="KW-1133">Transmembrane helix</keyword>
<feature type="domain" description="GtrA/DPMS transmembrane" evidence="7">
    <location>
        <begin position="157"/>
        <end position="200"/>
    </location>
</feature>
<reference evidence="9" key="1">
    <citation type="submission" date="2017-01" db="EMBL/GenBank/DDBJ databases">
        <authorList>
            <person name="Varghese N."/>
            <person name="Submissions S."/>
        </authorList>
    </citation>
    <scope>NUCLEOTIDE SEQUENCE [LARGE SCALE GENOMIC DNA]</scope>
    <source>
        <strain evidence="9">DSM 44531</strain>
    </source>
</reference>
<feature type="transmembrane region" description="Helical" evidence="6">
    <location>
        <begin position="29"/>
        <end position="50"/>
    </location>
</feature>
<keyword evidence="5 6" id="KW-0472">Membrane</keyword>
<dbReference type="GO" id="GO:0000271">
    <property type="term" value="P:polysaccharide biosynthetic process"/>
    <property type="evidence" value="ECO:0007669"/>
    <property type="project" value="InterPro"/>
</dbReference>
<gene>
    <name evidence="8" type="ORF">SAMN05444817_11426</name>
</gene>
<evidence type="ECO:0000256" key="2">
    <source>
        <dbReference type="ARBA" id="ARBA00009399"/>
    </source>
</evidence>
<sequence>MTTRNKSANGAAHGSGSTAVRVINGLREFIRFGLVGGSGVLVNFVVFYLASKVLLHGFGLEADDIITQIGSTRWNVRWYHFLSSLAFLLANTWNYQLNRSWTFRGLEKRSWLRGFFPFLATGLVAFVVSLTCMTLLMNPTTPVGLPDHIFDGSSGLRTKSYWAQAISTLIAMPVNFIINKLWAFRKPKIKRSDAATRHAVSQASADLNSVNGSRETE</sequence>
<feature type="domain" description="GtrA/DPMS transmembrane" evidence="7">
    <location>
        <begin position="31"/>
        <end position="138"/>
    </location>
</feature>
<evidence type="ECO:0000256" key="3">
    <source>
        <dbReference type="ARBA" id="ARBA00022692"/>
    </source>
</evidence>
<name>A0A1N7K4T4_9CORY</name>
<evidence type="ECO:0000256" key="4">
    <source>
        <dbReference type="ARBA" id="ARBA00022989"/>
    </source>
</evidence>